<dbReference type="PIRSF" id="PIRSF019083">
    <property type="entry name" value="UCP019083_VanZ"/>
    <property type="match status" value="1"/>
</dbReference>
<proteinExistence type="predicted"/>
<dbReference type="PANTHER" id="PTHR28008:SF1">
    <property type="entry name" value="DOMAIN PROTEIN, PUTATIVE (AFU_ORTHOLOGUE AFUA_3G10980)-RELATED"/>
    <property type="match status" value="1"/>
</dbReference>
<evidence type="ECO:0000259" key="1">
    <source>
        <dbReference type="Pfam" id="PF04892"/>
    </source>
</evidence>
<evidence type="ECO:0000313" key="3">
    <source>
        <dbReference type="Proteomes" id="UP000643810"/>
    </source>
</evidence>
<dbReference type="Pfam" id="PF04892">
    <property type="entry name" value="VanZ"/>
    <property type="match status" value="1"/>
</dbReference>
<feature type="domain" description="VanZ-like" evidence="1">
    <location>
        <begin position="17"/>
        <end position="152"/>
    </location>
</feature>
<sequence>MNTNPRKSHKYKPTAYLILSILWILLIFSFSAQPATESTKTSLRVGMTVGSVLVPDFSSMSEIDRTKYAESIEFPVRKTAHATEYAILGILLTATLSSFEKRHYGLWGWLLGTGYAATDEIHQLFVPGRSGQVTDVMLDSAGCLLGCLLLCTIYHLSKLRKL</sequence>
<dbReference type="Proteomes" id="UP000643810">
    <property type="component" value="Unassembled WGS sequence"/>
</dbReference>
<dbReference type="RefSeq" id="WP_186853758.1">
    <property type="nucleotide sequence ID" value="NZ_JACOPG010000001.1"/>
</dbReference>
<evidence type="ECO:0000313" key="2">
    <source>
        <dbReference type="EMBL" id="MBC5685452.1"/>
    </source>
</evidence>
<reference evidence="2 3" key="1">
    <citation type="submission" date="2020-08" db="EMBL/GenBank/DDBJ databases">
        <title>Genome public.</title>
        <authorList>
            <person name="Liu C."/>
            <person name="Sun Q."/>
        </authorList>
    </citation>
    <scope>NUCLEOTIDE SEQUENCE [LARGE SCALE GENOMIC DNA]</scope>
    <source>
        <strain evidence="2 3">NSJ-9</strain>
    </source>
</reference>
<dbReference type="NCBIfam" id="NF037970">
    <property type="entry name" value="vanZ_1"/>
    <property type="match status" value="1"/>
</dbReference>
<gene>
    <name evidence="2" type="ORF">H8R94_02290</name>
</gene>
<dbReference type="EMBL" id="JACOPG010000001">
    <property type="protein sequence ID" value="MBC5685452.1"/>
    <property type="molecule type" value="Genomic_DNA"/>
</dbReference>
<accession>A0ABR7GDD6</accession>
<organism evidence="2 3">
    <name type="scientific">Roseburia lenta</name>
    <dbReference type="NCBI Taxonomy" id="2763061"/>
    <lineage>
        <taxon>Bacteria</taxon>
        <taxon>Bacillati</taxon>
        <taxon>Bacillota</taxon>
        <taxon>Clostridia</taxon>
        <taxon>Lachnospirales</taxon>
        <taxon>Lachnospiraceae</taxon>
        <taxon>Roseburia</taxon>
    </lineage>
</organism>
<dbReference type="PANTHER" id="PTHR28008">
    <property type="entry name" value="DOMAIN PROTEIN, PUTATIVE (AFU_ORTHOLOGUE AFUA_3G10980)-RELATED"/>
    <property type="match status" value="1"/>
</dbReference>
<comment type="caution">
    <text evidence="2">The sequence shown here is derived from an EMBL/GenBank/DDBJ whole genome shotgun (WGS) entry which is preliminary data.</text>
</comment>
<name>A0ABR7GDD6_9FIRM</name>
<keyword evidence="3" id="KW-1185">Reference proteome</keyword>
<protein>
    <submittedName>
        <fullName evidence="2">VanZ family protein</fullName>
    </submittedName>
</protein>
<dbReference type="InterPro" id="IPR016747">
    <property type="entry name" value="Phosphotransbutyrylase"/>
</dbReference>
<dbReference type="InterPro" id="IPR006976">
    <property type="entry name" value="VanZ-like"/>
</dbReference>